<dbReference type="AlphaFoldDB" id="A0A1U9R2G9"/>
<dbReference type="KEGG" id="snw:BBN63_31880"/>
<reference evidence="3 4" key="1">
    <citation type="submission" date="2016-11" db="EMBL/GenBank/DDBJ databases">
        <title>Complete genome sequence of Streptomyces niveus SCSIO 3406.</title>
        <authorList>
            <person name="Zhu Q."/>
            <person name="Cheng W."/>
            <person name="Song Y."/>
            <person name="Li Q."/>
            <person name="Ju J."/>
        </authorList>
    </citation>
    <scope>NUCLEOTIDE SEQUENCE [LARGE SCALE GENOMIC DNA]</scope>
    <source>
        <strain evidence="3 4">SCSIO 3406</strain>
    </source>
</reference>
<name>A0A1U9R2G9_STRNV</name>
<keyword evidence="4" id="KW-1185">Reference proteome</keyword>
<sequence>MWFMSAVASIATGVAVYEETPESQRYIAFSLALIVTLLVAVVVVFTTEGEAREERQNVESSRERLADAEDRLVVSLTDQATRAQRPEGPGFSVDMGGEELGVEEDERRPVSRPAEANLALPHLWEATHARLTLYHTVALGQANRSFRSAHAAMWLGFLALALFVAVAFNASTTAGSIVAGGLGAVAAGLAGFIGRTFVRSQEPAAEHLRIYFDQPLEMARYLAAERLVAGANLPDEQRAEVLAAIVTAMVAGPQPQPSGDPQQPVQTVPQQPQAR</sequence>
<feature type="transmembrane region" description="Helical" evidence="2">
    <location>
        <begin position="26"/>
        <end position="46"/>
    </location>
</feature>
<feature type="transmembrane region" description="Helical" evidence="2">
    <location>
        <begin position="151"/>
        <end position="168"/>
    </location>
</feature>
<proteinExistence type="predicted"/>
<feature type="compositionally biased region" description="Low complexity" evidence="1">
    <location>
        <begin position="257"/>
        <end position="275"/>
    </location>
</feature>
<evidence type="ECO:0000313" key="4">
    <source>
        <dbReference type="Proteomes" id="UP000189677"/>
    </source>
</evidence>
<feature type="region of interest" description="Disordered" evidence="1">
    <location>
        <begin position="78"/>
        <end position="97"/>
    </location>
</feature>
<gene>
    <name evidence="3" type="ORF">BBN63_31880</name>
</gene>
<dbReference type="Proteomes" id="UP000189677">
    <property type="component" value="Chromosome"/>
</dbReference>
<dbReference type="EMBL" id="CP018047">
    <property type="protein sequence ID" value="AQU70095.1"/>
    <property type="molecule type" value="Genomic_DNA"/>
</dbReference>
<evidence type="ECO:0000256" key="1">
    <source>
        <dbReference type="SAM" id="MobiDB-lite"/>
    </source>
</evidence>
<feature type="transmembrane region" description="Helical" evidence="2">
    <location>
        <begin position="174"/>
        <end position="193"/>
    </location>
</feature>
<keyword evidence="2" id="KW-0472">Membrane</keyword>
<feature type="region of interest" description="Disordered" evidence="1">
    <location>
        <begin position="252"/>
        <end position="275"/>
    </location>
</feature>
<keyword evidence="2" id="KW-0812">Transmembrane</keyword>
<protein>
    <submittedName>
        <fullName evidence="3">Uncharacterized protein</fullName>
    </submittedName>
</protein>
<evidence type="ECO:0000256" key="2">
    <source>
        <dbReference type="SAM" id="Phobius"/>
    </source>
</evidence>
<evidence type="ECO:0000313" key="3">
    <source>
        <dbReference type="EMBL" id="AQU70095.1"/>
    </source>
</evidence>
<organism evidence="3 4">
    <name type="scientific">Streptomyces niveus</name>
    <name type="common">Streptomyces spheroides</name>
    <dbReference type="NCBI Taxonomy" id="193462"/>
    <lineage>
        <taxon>Bacteria</taxon>
        <taxon>Bacillati</taxon>
        <taxon>Actinomycetota</taxon>
        <taxon>Actinomycetes</taxon>
        <taxon>Kitasatosporales</taxon>
        <taxon>Streptomycetaceae</taxon>
        <taxon>Streptomyces</taxon>
    </lineage>
</organism>
<keyword evidence="2" id="KW-1133">Transmembrane helix</keyword>
<accession>A0A1U9R2G9</accession>